<evidence type="ECO:0000313" key="2">
    <source>
        <dbReference type="Proteomes" id="UP000799424"/>
    </source>
</evidence>
<dbReference type="SUPFAM" id="SSF56112">
    <property type="entry name" value="Protein kinase-like (PK-like)"/>
    <property type="match status" value="1"/>
</dbReference>
<protein>
    <submittedName>
        <fullName evidence="1">Uncharacterized protein</fullName>
    </submittedName>
</protein>
<dbReference type="InterPro" id="IPR011009">
    <property type="entry name" value="Kinase-like_dom_sf"/>
</dbReference>
<keyword evidence="2" id="KW-1185">Reference proteome</keyword>
<dbReference type="PANTHER" id="PTHR21310">
    <property type="entry name" value="AMINOGLYCOSIDE PHOSPHOTRANSFERASE-RELATED-RELATED"/>
    <property type="match status" value="1"/>
</dbReference>
<dbReference type="Proteomes" id="UP000799424">
    <property type="component" value="Unassembled WGS sequence"/>
</dbReference>
<sequence length="329" mass="37490">MELGTNSEELKRYYVTPLSEDLRAKFPYLREGNLPRPIPTAQEVEAAAALGSLNTFKIRLATNVYRVPDVYAVKVSALSEILIEALNMMYLEKMGIRTPKLYAVFSHRGCNPHGYPLKTGQVLPKYHYLVMERIDGELLEHHYAGYSPQLKEAPEYYGMIHERGFPGSSSLFQIKEYAPRGPWHSYDDLVDAMVESARFSCTNILNGSRLTQHSSVTVAYRSLEYMLRNTDAQARRPTLAHLDLHSLNIIAKRGSSDEDCEVVILDWYSLGWVPAWVQIAHFMNCSGYKDGACSPTQQEVMYTYNVLDRLKGVNNIALAEWWAENWGHQ</sequence>
<dbReference type="OrthoDB" id="3792302at2759"/>
<dbReference type="InterPro" id="IPR051678">
    <property type="entry name" value="AGP_Transferase"/>
</dbReference>
<evidence type="ECO:0000313" key="1">
    <source>
        <dbReference type="EMBL" id="KAF2818694.1"/>
    </source>
</evidence>
<organism evidence="1 2">
    <name type="scientific">Ophiobolus disseminans</name>
    <dbReference type="NCBI Taxonomy" id="1469910"/>
    <lineage>
        <taxon>Eukaryota</taxon>
        <taxon>Fungi</taxon>
        <taxon>Dikarya</taxon>
        <taxon>Ascomycota</taxon>
        <taxon>Pezizomycotina</taxon>
        <taxon>Dothideomycetes</taxon>
        <taxon>Pleosporomycetidae</taxon>
        <taxon>Pleosporales</taxon>
        <taxon>Pleosporineae</taxon>
        <taxon>Phaeosphaeriaceae</taxon>
        <taxon>Ophiobolus</taxon>
    </lineage>
</organism>
<accession>A0A6A6ZEF8</accession>
<proteinExistence type="predicted"/>
<dbReference type="AlphaFoldDB" id="A0A6A6ZEF8"/>
<gene>
    <name evidence="1" type="ORF">CC86DRAFT_413811</name>
</gene>
<dbReference type="PANTHER" id="PTHR21310:SF48">
    <property type="entry name" value="AMINOGLYCOSIDE PHOSPHOTRANSFERASE DOMAIN-CONTAINING PROTEIN"/>
    <property type="match status" value="1"/>
</dbReference>
<reference evidence="1" key="1">
    <citation type="journal article" date="2020" name="Stud. Mycol.">
        <title>101 Dothideomycetes genomes: a test case for predicting lifestyles and emergence of pathogens.</title>
        <authorList>
            <person name="Haridas S."/>
            <person name="Albert R."/>
            <person name="Binder M."/>
            <person name="Bloem J."/>
            <person name="Labutti K."/>
            <person name="Salamov A."/>
            <person name="Andreopoulos B."/>
            <person name="Baker S."/>
            <person name="Barry K."/>
            <person name="Bills G."/>
            <person name="Bluhm B."/>
            <person name="Cannon C."/>
            <person name="Castanera R."/>
            <person name="Culley D."/>
            <person name="Daum C."/>
            <person name="Ezra D."/>
            <person name="Gonzalez J."/>
            <person name="Henrissat B."/>
            <person name="Kuo A."/>
            <person name="Liang C."/>
            <person name="Lipzen A."/>
            <person name="Lutzoni F."/>
            <person name="Magnuson J."/>
            <person name="Mondo S."/>
            <person name="Nolan M."/>
            <person name="Ohm R."/>
            <person name="Pangilinan J."/>
            <person name="Park H.-J."/>
            <person name="Ramirez L."/>
            <person name="Alfaro M."/>
            <person name="Sun H."/>
            <person name="Tritt A."/>
            <person name="Yoshinaga Y."/>
            <person name="Zwiers L.-H."/>
            <person name="Turgeon B."/>
            <person name="Goodwin S."/>
            <person name="Spatafora J."/>
            <person name="Crous P."/>
            <person name="Grigoriev I."/>
        </authorList>
    </citation>
    <scope>NUCLEOTIDE SEQUENCE</scope>
    <source>
        <strain evidence="1">CBS 113818</strain>
    </source>
</reference>
<name>A0A6A6ZEF8_9PLEO</name>
<dbReference type="EMBL" id="MU006250">
    <property type="protein sequence ID" value="KAF2818694.1"/>
    <property type="molecule type" value="Genomic_DNA"/>
</dbReference>